<dbReference type="Gene3D" id="3.40.50.2300">
    <property type="match status" value="1"/>
</dbReference>
<dbReference type="GO" id="GO:0000160">
    <property type="term" value="P:phosphorelay signal transduction system"/>
    <property type="evidence" value="ECO:0007669"/>
    <property type="project" value="InterPro"/>
</dbReference>
<evidence type="ECO:0000256" key="2">
    <source>
        <dbReference type="SAM" id="MobiDB-lite"/>
    </source>
</evidence>
<sequence>MRHPSHADGGRRTDWKNLRLLVFGTDDQFRFLVRQTFRKLAVGDIVSYGIASDTIELARRGTDLAIVDLTGSPDEALAVIGWLRGNAPAQVPILVVASAALKGAVDRARALGIEGMLPKPVSGHELTLRVADTLAAPIRMAAPAAIHDRGKPNHVRAVPPQPVPEPVVAVAPPPPSPPAPTAPPPTPVSLSPRPAPVVIPPARQTRIGAGGSAAAPLRRISGGTLSEDDLVALPTRPSGRLGDDDLAPPPFDAEAEAARRRAERRKQAWQDALAAAGHVVRVGGDVARFDLSAVIAEHAKWLETSGAEGQRANVSNRDLAGADLTDVILPQASFRETDLSDACLARARLDGSDFRRAILSAADLGGANLGVAALRHARLDLSNLEGAVLRGCDLSGAVLSRARLAGADLKGAIMIGADLTNADLSKVENLTQTQVEKTLCNLDTRLPPGLNRPPGRE</sequence>
<evidence type="ECO:0000313" key="4">
    <source>
        <dbReference type="EMBL" id="EPY00239.1"/>
    </source>
</evidence>
<organism evidence="4 5">
    <name type="scientific">Magnetospirillum fulvum MGU-K5</name>
    <dbReference type="NCBI Taxonomy" id="1316936"/>
    <lineage>
        <taxon>Bacteria</taxon>
        <taxon>Pseudomonadati</taxon>
        <taxon>Pseudomonadota</taxon>
        <taxon>Alphaproteobacteria</taxon>
        <taxon>Rhodospirillales</taxon>
        <taxon>Rhodospirillaceae</taxon>
        <taxon>Magnetospirillum</taxon>
    </lineage>
</organism>
<dbReference type="InterPro" id="IPR001789">
    <property type="entry name" value="Sig_transdc_resp-reg_receiver"/>
</dbReference>
<dbReference type="PANTHER" id="PTHR14136">
    <property type="entry name" value="BTB_POZ DOMAIN-CONTAINING PROTEIN KCTD9"/>
    <property type="match status" value="1"/>
</dbReference>
<dbReference type="eggNOG" id="COG0784">
    <property type="taxonomic scope" value="Bacteria"/>
</dbReference>
<dbReference type="eggNOG" id="COG1357">
    <property type="taxonomic scope" value="Bacteria"/>
</dbReference>
<name>S9S6H4_MAGFU</name>
<dbReference type="SUPFAM" id="SSF141571">
    <property type="entry name" value="Pentapeptide repeat-like"/>
    <property type="match status" value="1"/>
</dbReference>
<feature type="compositionally biased region" description="Pro residues" evidence="2">
    <location>
        <begin position="159"/>
        <end position="195"/>
    </location>
</feature>
<dbReference type="EMBL" id="AQPH01000126">
    <property type="protein sequence ID" value="EPY00239.1"/>
    <property type="molecule type" value="Genomic_DNA"/>
</dbReference>
<dbReference type="InterPro" id="IPR051082">
    <property type="entry name" value="Pentapeptide-BTB/POZ_domain"/>
</dbReference>
<dbReference type="Gene3D" id="2.160.20.80">
    <property type="entry name" value="E3 ubiquitin-protein ligase SopA"/>
    <property type="match status" value="1"/>
</dbReference>
<gene>
    <name evidence="4" type="ORF">K678_17116</name>
</gene>
<dbReference type="InterPro" id="IPR001646">
    <property type="entry name" value="5peptide_repeat"/>
</dbReference>
<feature type="region of interest" description="Disordered" evidence="2">
    <location>
        <begin position="147"/>
        <end position="195"/>
    </location>
</feature>
<feature type="region of interest" description="Disordered" evidence="2">
    <location>
        <begin position="228"/>
        <end position="249"/>
    </location>
</feature>
<protein>
    <recommendedName>
        <fullName evidence="3">Response regulatory domain-containing protein</fullName>
    </recommendedName>
</protein>
<dbReference type="STRING" id="1316936.K678_17116"/>
<reference evidence="4 5" key="1">
    <citation type="submission" date="2013-04" db="EMBL/GenBank/DDBJ databases">
        <authorList>
            <person name="Kuznetsov B."/>
            <person name="Ivanovsky R."/>
        </authorList>
    </citation>
    <scope>NUCLEOTIDE SEQUENCE [LARGE SCALE GENOMIC DNA]</scope>
    <source>
        <strain evidence="4 5">MGU-K5</strain>
    </source>
</reference>
<evidence type="ECO:0000313" key="5">
    <source>
        <dbReference type="Proteomes" id="UP000015350"/>
    </source>
</evidence>
<accession>S9S6H4</accession>
<dbReference type="Pfam" id="PF00805">
    <property type="entry name" value="Pentapeptide"/>
    <property type="match status" value="2"/>
</dbReference>
<dbReference type="PROSITE" id="PS50110">
    <property type="entry name" value="RESPONSE_REGULATORY"/>
    <property type="match status" value="1"/>
</dbReference>
<proteinExistence type="predicted"/>
<dbReference type="OrthoDB" id="4332726at2"/>
<dbReference type="AlphaFoldDB" id="S9S6H4"/>
<dbReference type="Proteomes" id="UP000015350">
    <property type="component" value="Unassembled WGS sequence"/>
</dbReference>
<dbReference type="InterPro" id="IPR011006">
    <property type="entry name" value="CheY-like_superfamily"/>
</dbReference>
<evidence type="ECO:0000256" key="1">
    <source>
        <dbReference type="PROSITE-ProRule" id="PRU00169"/>
    </source>
</evidence>
<feature type="modified residue" description="4-aspartylphosphate" evidence="1">
    <location>
        <position position="68"/>
    </location>
</feature>
<dbReference type="SUPFAM" id="SSF52172">
    <property type="entry name" value="CheY-like"/>
    <property type="match status" value="1"/>
</dbReference>
<dbReference type="RefSeq" id="WP_021133696.1">
    <property type="nucleotide sequence ID" value="NZ_AQPH01000126.1"/>
</dbReference>
<keyword evidence="1" id="KW-0597">Phosphoprotein</keyword>
<feature type="domain" description="Response regulatory" evidence="3">
    <location>
        <begin position="19"/>
        <end position="134"/>
    </location>
</feature>
<comment type="caution">
    <text evidence="4">The sequence shown here is derived from an EMBL/GenBank/DDBJ whole genome shotgun (WGS) entry which is preliminary data.</text>
</comment>
<evidence type="ECO:0000259" key="3">
    <source>
        <dbReference type="PROSITE" id="PS50110"/>
    </source>
</evidence>
<dbReference type="PANTHER" id="PTHR14136:SF17">
    <property type="entry name" value="BTB_POZ DOMAIN-CONTAINING PROTEIN KCTD9"/>
    <property type="match status" value="1"/>
</dbReference>